<organism evidence="1 2">
    <name type="scientific">Octopus sinensis</name>
    <name type="common">East Asian common octopus</name>
    <dbReference type="NCBI Taxonomy" id="2607531"/>
    <lineage>
        <taxon>Eukaryota</taxon>
        <taxon>Metazoa</taxon>
        <taxon>Spiralia</taxon>
        <taxon>Lophotrochozoa</taxon>
        <taxon>Mollusca</taxon>
        <taxon>Cephalopoda</taxon>
        <taxon>Coleoidea</taxon>
        <taxon>Octopodiformes</taxon>
        <taxon>Octopoda</taxon>
        <taxon>Incirrata</taxon>
        <taxon>Octopodidae</taxon>
        <taxon>Octopus</taxon>
    </lineage>
</organism>
<dbReference type="Proteomes" id="UP000515154">
    <property type="component" value="Linkage group LG4"/>
</dbReference>
<evidence type="ECO:0000313" key="2">
    <source>
        <dbReference type="RefSeq" id="XP_029635822.1"/>
    </source>
</evidence>
<proteinExistence type="predicted"/>
<name>A0A6P7SBY0_9MOLL</name>
<evidence type="ECO:0000313" key="1">
    <source>
        <dbReference type="Proteomes" id="UP000515154"/>
    </source>
</evidence>
<dbReference type="KEGG" id="osn:115211073"/>
<dbReference type="Gene3D" id="2.10.80.10">
    <property type="entry name" value="Lipase, subunit A"/>
    <property type="match status" value="1"/>
</dbReference>
<keyword evidence="1" id="KW-1185">Reference proteome</keyword>
<accession>A0A6P7SBY0</accession>
<protein>
    <submittedName>
        <fullName evidence="2">Uncharacterized protein LOC115211073 isoform X1</fullName>
    </submittedName>
</protein>
<reference evidence="2" key="1">
    <citation type="submission" date="2025-08" db="UniProtKB">
        <authorList>
            <consortium name="RefSeq"/>
        </authorList>
    </citation>
    <scope>IDENTIFICATION</scope>
</reference>
<dbReference type="AlphaFoldDB" id="A0A6P7SBY0"/>
<sequence>MLNNFNIVPRVRYHCTQHTWVSVWLELLLYSNLILACHPQRQTVPGVSGEIKEINGLMVDVQDNCDPGNKDSCSPGYCCVKEVIAYRPQYKGQKAAYKQACRRMRREGEFCMPEDALHICPCNKGFECQAEEEMDYGHCRRIKKPENDADVLGFRV</sequence>
<dbReference type="RefSeq" id="XP_029635822.1">
    <property type="nucleotide sequence ID" value="XM_029779962.2"/>
</dbReference>
<gene>
    <name evidence="2" type="primary">LOC115211073</name>
</gene>